<keyword evidence="3" id="KW-1185">Reference proteome</keyword>
<dbReference type="NCBIfam" id="TIGR02532">
    <property type="entry name" value="IV_pilin_GFxxxE"/>
    <property type="match status" value="1"/>
</dbReference>
<dbReference type="Gene3D" id="3.30.700.10">
    <property type="entry name" value="Glycoprotein, Type 4 Pilin"/>
    <property type="match status" value="1"/>
</dbReference>
<name>A0ABV2CRP2_9RHOO</name>
<sequence>MRHKLSCARAGAGFTLIELMVTIAVLAVIMAIAVPSFTRQIQSGRAEMAADGLKRAVASARALASQTGRRTTLTINGVVTDCGDKAAWAITQGGALVSCVSTTDFSKRYEGATLDSTASVTLVFGPSGLSAGLSGAAGNLDSVTYRFVSGSVRKAVTIDAGGVVGVSDA</sequence>
<dbReference type="Proteomes" id="UP001548590">
    <property type="component" value="Unassembled WGS sequence"/>
</dbReference>
<evidence type="ECO:0000256" key="1">
    <source>
        <dbReference type="SAM" id="Phobius"/>
    </source>
</evidence>
<gene>
    <name evidence="2" type="ORF">ABVT11_12080</name>
</gene>
<dbReference type="EMBL" id="JBEWLZ010000006">
    <property type="protein sequence ID" value="MET1490565.1"/>
    <property type="molecule type" value="Genomic_DNA"/>
</dbReference>
<dbReference type="InterPro" id="IPR045584">
    <property type="entry name" value="Pilin-like"/>
</dbReference>
<reference evidence="2 3" key="1">
    <citation type="submission" date="2024-07" db="EMBL/GenBank/DDBJ databases">
        <title>Uliginosibacterium paludis KCTC:42655.</title>
        <authorList>
            <person name="Kim M.K."/>
        </authorList>
    </citation>
    <scope>NUCLEOTIDE SEQUENCE [LARGE SCALE GENOMIC DNA]</scope>
    <source>
        <strain evidence="2 3">KCTC 42655</strain>
    </source>
</reference>
<dbReference type="InterPro" id="IPR012902">
    <property type="entry name" value="N_methyl_site"/>
</dbReference>
<dbReference type="Pfam" id="PF07963">
    <property type="entry name" value="N_methyl"/>
    <property type="match status" value="1"/>
</dbReference>
<comment type="caution">
    <text evidence="2">The sequence shown here is derived from an EMBL/GenBank/DDBJ whole genome shotgun (WGS) entry which is preliminary data.</text>
</comment>
<dbReference type="SUPFAM" id="SSF54523">
    <property type="entry name" value="Pili subunits"/>
    <property type="match status" value="1"/>
</dbReference>
<evidence type="ECO:0000313" key="2">
    <source>
        <dbReference type="EMBL" id="MET1490565.1"/>
    </source>
</evidence>
<evidence type="ECO:0000313" key="3">
    <source>
        <dbReference type="Proteomes" id="UP001548590"/>
    </source>
</evidence>
<keyword evidence="1" id="KW-0812">Transmembrane</keyword>
<accession>A0ABV2CRP2</accession>
<keyword evidence="1" id="KW-1133">Transmembrane helix</keyword>
<dbReference type="PROSITE" id="PS00409">
    <property type="entry name" value="PROKAR_NTER_METHYL"/>
    <property type="match status" value="1"/>
</dbReference>
<proteinExistence type="predicted"/>
<feature type="transmembrane region" description="Helical" evidence="1">
    <location>
        <begin position="12"/>
        <end position="34"/>
    </location>
</feature>
<dbReference type="RefSeq" id="WP_353978387.1">
    <property type="nucleotide sequence ID" value="NZ_JBDIVF010000004.1"/>
</dbReference>
<keyword evidence="1" id="KW-0472">Membrane</keyword>
<protein>
    <submittedName>
        <fullName evidence="2">GspH/FimT family pseudopilin</fullName>
    </submittedName>
</protein>
<organism evidence="2 3">
    <name type="scientific">Uliginosibacterium paludis</name>
    <dbReference type="NCBI Taxonomy" id="1615952"/>
    <lineage>
        <taxon>Bacteria</taxon>
        <taxon>Pseudomonadati</taxon>
        <taxon>Pseudomonadota</taxon>
        <taxon>Betaproteobacteria</taxon>
        <taxon>Rhodocyclales</taxon>
        <taxon>Zoogloeaceae</taxon>
        <taxon>Uliginosibacterium</taxon>
    </lineage>
</organism>